<proteinExistence type="predicted"/>
<gene>
    <name evidence="1" type="ORF">RCFBP_mp10452</name>
</gene>
<protein>
    <submittedName>
        <fullName evidence="1">Uncharacterized protein</fullName>
    </submittedName>
</protein>
<keyword evidence="1" id="KW-0614">Plasmid</keyword>
<accession>D8P2V3</accession>
<name>D8P2V3_RALSL</name>
<reference evidence="1" key="2">
    <citation type="submission" date="2010-02" db="EMBL/GenBank/DDBJ databases">
        <authorList>
            <person name="Genoscope - CEA"/>
        </authorList>
    </citation>
    <scope>NUCLEOTIDE SEQUENCE</scope>
    <source>
        <strain evidence="1">CFBP2957</strain>
        <plasmid evidence="1">RCFBPv3_mp</plasmid>
    </source>
</reference>
<sequence>MTCMAVCALAVAWPVTAVGRWWQSRAERLARYANRAALNITPSPIGIATGSAVRRALPCQQRMPQRAGGERRLAWLRQETAVTPVG</sequence>
<dbReference type="AlphaFoldDB" id="D8P2V3"/>
<organism evidence="1">
    <name type="scientific">Ralstonia solanacearum CFBP2957</name>
    <dbReference type="NCBI Taxonomy" id="859656"/>
    <lineage>
        <taxon>Bacteria</taxon>
        <taxon>Pseudomonadati</taxon>
        <taxon>Pseudomonadota</taxon>
        <taxon>Betaproteobacteria</taxon>
        <taxon>Burkholderiales</taxon>
        <taxon>Burkholderiaceae</taxon>
        <taxon>Ralstonia</taxon>
        <taxon>Ralstonia solanacearum species complex</taxon>
    </lineage>
</organism>
<evidence type="ECO:0000313" key="1">
    <source>
        <dbReference type="EMBL" id="CBJ53239.1"/>
    </source>
</evidence>
<reference evidence="1" key="1">
    <citation type="journal article" date="2010" name="BMC Genomics">
        <title>Genomes of three tomato pathogens within the Ralstonia solanacearum species complex reveal significant evolutionary divergence.</title>
        <authorList>
            <person name="Remenant B."/>
            <person name="Coupat-Goutaland B."/>
            <person name="Guidot A."/>
            <person name="Cellier G."/>
            <person name="Wicker E."/>
            <person name="Allen C."/>
            <person name="Fegan M."/>
            <person name="Pruvost O."/>
            <person name="Elbaz M."/>
            <person name="Calteau A."/>
            <person name="Salvignol G."/>
            <person name="Mornico D."/>
            <person name="Mangenot S."/>
            <person name="Barbe V."/>
            <person name="Medigue C."/>
            <person name="Prior P."/>
        </authorList>
    </citation>
    <scope>NUCLEOTIDE SEQUENCE [LARGE SCALE GENOMIC DNA]</scope>
    <source>
        <strain evidence="1">CFBP2957</strain>
        <plasmid evidence="1">RCFBPv3_mp</plasmid>
    </source>
</reference>
<dbReference type="EMBL" id="FP885907">
    <property type="protein sequence ID" value="CBJ53239.1"/>
    <property type="molecule type" value="Genomic_DNA"/>
</dbReference>
<geneLocation type="plasmid" evidence="1">
    <name>RCFBPv3_mp</name>
</geneLocation>